<dbReference type="GO" id="GO:0000977">
    <property type="term" value="F:RNA polymerase II transcription regulatory region sequence-specific DNA binding"/>
    <property type="evidence" value="ECO:0007669"/>
    <property type="project" value="InterPro"/>
</dbReference>
<comment type="caution">
    <text evidence="8">The sequence shown here is derived from an EMBL/GenBank/DDBJ whole genome shotgun (WGS) entry which is preliminary data.</text>
</comment>
<dbReference type="PROSITE" id="PS50066">
    <property type="entry name" value="MADS_BOX_2"/>
    <property type="match status" value="1"/>
</dbReference>
<dbReference type="SMART" id="SM00432">
    <property type="entry name" value="MADS"/>
    <property type="match status" value="1"/>
</dbReference>
<dbReference type="CDD" id="cd00265">
    <property type="entry name" value="MADS_MEF2_like"/>
    <property type="match status" value="1"/>
</dbReference>
<evidence type="ECO:0000256" key="5">
    <source>
        <dbReference type="ARBA" id="ARBA00023242"/>
    </source>
</evidence>
<dbReference type="Gene3D" id="3.40.1810.10">
    <property type="entry name" value="Transcription factor, MADS-box"/>
    <property type="match status" value="1"/>
</dbReference>
<reference evidence="8 9" key="1">
    <citation type="journal article" date="2014" name="Agronomy (Basel)">
        <title>A Draft Genome Sequence for Ensete ventricosum, the Drought-Tolerant Tree Against Hunger.</title>
        <authorList>
            <person name="Harrison J."/>
            <person name="Moore K.A."/>
            <person name="Paszkiewicz K."/>
            <person name="Jones T."/>
            <person name="Grant M."/>
            <person name="Ambacheew D."/>
            <person name="Muzemil S."/>
            <person name="Studholme D.J."/>
        </authorList>
    </citation>
    <scope>NUCLEOTIDE SEQUENCE [LARGE SCALE GENOMIC DNA]</scope>
</reference>
<evidence type="ECO:0000256" key="3">
    <source>
        <dbReference type="ARBA" id="ARBA00023125"/>
    </source>
</evidence>
<evidence type="ECO:0000256" key="1">
    <source>
        <dbReference type="ARBA" id="ARBA00004123"/>
    </source>
</evidence>
<comment type="subcellular location">
    <subcellularLocation>
        <location evidence="1">Nucleus</location>
    </subcellularLocation>
</comment>
<dbReference type="InterPro" id="IPR033896">
    <property type="entry name" value="MEF2-like_N"/>
</dbReference>
<keyword evidence="3" id="KW-0238">DNA-binding</keyword>
<proteinExistence type="predicted"/>
<dbReference type="PANTHER" id="PTHR48019">
    <property type="entry name" value="SERUM RESPONSE FACTOR HOMOLOG"/>
    <property type="match status" value="1"/>
</dbReference>
<dbReference type="PRINTS" id="PR00404">
    <property type="entry name" value="MADSDOMAIN"/>
</dbReference>
<dbReference type="InterPro" id="IPR036879">
    <property type="entry name" value="TF_MADSbox_sf"/>
</dbReference>
<gene>
    <name evidence="8" type="ORF">B296_00032529</name>
</gene>
<dbReference type="EMBL" id="AMZH03013491">
    <property type="protein sequence ID" value="RRT49180.1"/>
    <property type="molecule type" value="Genomic_DNA"/>
</dbReference>
<evidence type="ECO:0000256" key="2">
    <source>
        <dbReference type="ARBA" id="ARBA00023015"/>
    </source>
</evidence>
<evidence type="ECO:0000313" key="8">
    <source>
        <dbReference type="EMBL" id="RRT49180.1"/>
    </source>
</evidence>
<evidence type="ECO:0000259" key="7">
    <source>
        <dbReference type="PROSITE" id="PS50066"/>
    </source>
</evidence>
<dbReference type="AlphaFoldDB" id="A0A426YBV9"/>
<dbReference type="GO" id="GO:0005634">
    <property type="term" value="C:nucleus"/>
    <property type="evidence" value="ECO:0007669"/>
    <property type="project" value="UniProtKB-SubCell"/>
</dbReference>
<feature type="region of interest" description="Disordered" evidence="6">
    <location>
        <begin position="94"/>
        <end position="113"/>
    </location>
</feature>
<dbReference type="Proteomes" id="UP000287651">
    <property type="component" value="Unassembled WGS sequence"/>
</dbReference>
<feature type="compositionally biased region" description="Pro residues" evidence="6">
    <location>
        <begin position="101"/>
        <end position="113"/>
    </location>
</feature>
<name>A0A426YBV9_ENSVE</name>
<dbReference type="Pfam" id="PF00319">
    <property type="entry name" value="SRF-TF"/>
    <property type="match status" value="1"/>
</dbReference>
<dbReference type="GO" id="GO:0045944">
    <property type="term" value="P:positive regulation of transcription by RNA polymerase II"/>
    <property type="evidence" value="ECO:0007669"/>
    <property type="project" value="InterPro"/>
</dbReference>
<dbReference type="GO" id="GO:0046983">
    <property type="term" value="F:protein dimerization activity"/>
    <property type="evidence" value="ECO:0007669"/>
    <property type="project" value="InterPro"/>
</dbReference>
<keyword evidence="5" id="KW-0539">Nucleus</keyword>
<evidence type="ECO:0000256" key="6">
    <source>
        <dbReference type="SAM" id="MobiDB-lite"/>
    </source>
</evidence>
<sequence>MRSPSCPRHKTFSLDDKDDLIRKTEPSERWEQEGRKEIEMVRGKTEMRRIENAASRQVTFSKRRNGLLKKAYELSVLCDAEVAVIVFSPRGKLYEFSSSRSPPPPLSFSSFPP</sequence>
<feature type="domain" description="MADS-box" evidence="7">
    <location>
        <begin position="40"/>
        <end position="100"/>
    </location>
</feature>
<evidence type="ECO:0000313" key="9">
    <source>
        <dbReference type="Proteomes" id="UP000287651"/>
    </source>
</evidence>
<accession>A0A426YBV9</accession>
<protein>
    <recommendedName>
        <fullName evidence="7">MADS-box domain-containing protein</fullName>
    </recommendedName>
</protein>
<keyword evidence="2" id="KW-0805">Transcription regulation</keyword>
<dbReference type="InterPro" id="IPR002100">
    <property type="entry name" value="TF_MADSbox"/>
</dbReference>
<dbReference type="SUPFAM" id="SSF55455">
    <property type="entry name" value="SRF-like"/>
    <property type="match status" value="1"/>
</dbReference>
<organism evidence="8 9">
    <name type="scientific">Ensete ventricosum</name>
    <name type="common">Abyssinian banana</name>
    <name type="synonym">Musa ensete</name>
    <dbReference type="NCBI Taxonomy" id="4639"/>
    <lineage>
        <taxon>Eukaryota</taxon>
        <taxon>Viridiplantae</taxon>
        <taxon>Streptophyta</taxon>
        <taxon>Embryophyta</taxon>
        <taxon>Tracheophyta</taxon>
        <taxon>Spermatophyta</taxon>
        <taxon>Magnoliopsida</taxon>
        <taxon>Liliopsida</taxon>
        <taxon>Zingiberales</taxon>
        <taxon>Musaceae</taxon>
        <taxon>Ensete</taxon>
    </lineage>
</organism>
<keyword evidence="4" id="KW-0804">Transcription</keyword>
<dbReference type="InterPro" id="IPR050142">
    <property type="entry name" value="MADS-box/MEF2_TF"/>
</dbReference>
<evidence type="ECO:0000256" key="4">
    <source>
        <dbReference type="ARBA" id="ARBA00023163"/>
    </source>
</evidence>
<dbReference type="PROSITE" id="PS00350">
    <property type="entry name" value="MADS_BOX_1"/>
    <property type="match status" value="1"/>
</dbReference>